<protein>
    <recommendedName>
        <fullName evidence="7 8">Ribonuclease P protein component</fullName>
        <shortName evidence="7">RNase P protein</shortName>
        <shortName evidence="7">RNaseP protein</shortName>
        <ecNumber evidence="7 8">3.1.26.5</ecNumber>
    </recommendedName>
    <alternativeName>
        <fullName evidence="7">Protein C5</fullName>
    </alternativeName>
</protein>
<dbReference type="EC" id="3.1.26.5" evidence="7 8"/>
<dbReference type="RefSeq" id="WP_270106818.1">
    <property type="nucleotide sequence ID" value="NZ_CP121252.1"/>
</dbReference>
<dbReference type="HAMAP" id="MF_00227">
    <property type="entry name" value="RNase_P"/>
    <property type="match status" value="1"/>
</dbReference>
<dbReference type="PANTHER" id="PTHR33992">
    <property type="entry name" value="RIBONUCLEASE P PROTEIN COMPONENT"/>
    <property type="match status" value="1"/>
</dbReference>
<keyword evidence="6 7" id="KW-0694">RNA-binding</keyword>
<dbReference type="NCBIfam" id="TIGR00188">
    <property type="entry name" value="rnpA"/>
    <property type="match status" value="1"/>
</dbReference>
<dbReference type="InterPro" id="IPR020568">
    <property type="entry name" value="Ribosomal_Su5_D2-typ_SF"/>
</dbReference>
<accession>A0ABY8H5Z8</accession>
<dbReference type="GO" id="GO:0004526">
    <property type="term" value="F:ribonuclease P activity"/>
    <property type="evidence" value="ECO:0007669"/>
    <property type="project" value="UniProtKB-EC"/>
</dbReference>
<keyword evidence="11" id="KW-1185">Reference proteome</keyword>
<gene>
    <name evidence="7 10" type="primary">rnpA</name>
    <name evidence="10" type="ORF">P8192_14435</name>
</gene>
<sequence length="132" mass="13959">MLPKRHRVRTPADFSQTLRSGSRSGRRNVVVSAFSPTSTNDGAAPVESGPNRVGFIVSKAVGNAVVRNRVKRRLRAIAAAELSVASGHLLSDSNTAIVIRALPASASASWSELKADVNDGLESALKKAERRG</sequence>
<proteinExistence type="inferred from homology"/>
<dbReference type="PROSITE" id="PS00648">
    <property type="entry name" value="RIBONUCLEASE_P"/>
    <property type="match status" value="1"/>
</dbReference>
<evidence type="ECO:0000313" key="11">
    <source>
        <dbReference type="Proteomes" id="UP001219037"/>
    </source>
</evidence>
<evidence type="ECO:0000256" key="1">
    <source>
        <dbReference type="ARBA" id="ARBA00002663"/>
    </source>
</evidence>
<reference evidence="10 11" key="1">
    <citation type="submission" date="2023-04" db="EMBL/GenBank/DDBJ databases">
        <title>Funneling lignin-derived compounds into biodiesel using alkali-halophilic Citricoccus sp. P2.</title>
        <authorList>
            <person name="Luo C.-B."/>
        </authorList>
    </citation>
    <scope>NUCLEOTIDE SEQUENCE [LARGE SCALE GENOMIC DNA]</scope>
    <source>
        <strain evidence="10 11">P2</strain>
    </source>
</reference>
<dbReference type="Pfam" id="PF00825">
    <property type="entry name" value="Ribonuclease_P"/>
    <property type="match status" value="1"/>
</dbReference>
<evidence type="ECO:0000256" key="8">
    <source>
        <dbReference type="NCBIfam" id="TIGR00188"/>
    </source>
</evidence>
<keyword evidence="4 7" id="KW-0255">Endonuclease</keyword>
<comment type="similarity">
    <text evidence="7">Belongs to the RnpA family.</text>
</comment>
<comment type="catalytic activity">
    <reaction evidence="7">
        <text>Endonucleolytic cleavage of RNA, removing 5'-extranucleotides from tRNA precursor.</text>
        <dbReference type="EC" id="3.1.26.5"/>
    </reaction>
</comment>
<evidence type="ECO:0000256" key="7">
    <source>
        <dbReference type="HAMAP-Rule" id="MF_00227"/>
    </source>
</evidence>
<evidence type="ECO:0000256" key="9">
    <source>
        <dbReference type="SAM" id="MobiDB-lite"/>
    </source>
</evidence>
<dbReference type="SUPFAM" id="SSF54211">
    <property type="entry name" value="Ribosomal protein S5 domain 2-like"/>
    <property type="match status" value="1"/>
</dbReference>
<dbReference type="InterPro" id="IPR020539">
    <property type="entry name" value="RNase_P_CS"/>
</dbReference>
<dbReference type="Proteomes" id="UP001219037">
    <property type="component" value="Chromosome"/>
</dbReference>
<name>A0ABY8H5Z8_9MICC</name>
<keyword evidence="3 7" id="KW-0540">Nuclease</keyword>
<evidence type="ECO:0000256" key="4">
    <source>
        <dbReference type="ARBA" id="ARBA00022759"/>
    </source>
</evidence>
<feature type="compositionally biased region" description="Low complexity" evidence="9">
    <location>
        <begin position="19"/>
        <end position="32"/>
    </location>
</feature>
<organism evidence="10 11">
    <name type="scientific">Citricoccus muralis</name>
    <dbReference type="NCBI Taxonomy" id="169134"/>
    <lineage>
        <taxon>Bacteria</taxon>
        <taxon>Bacillati</taxon>
        <taxon>Actinomycetota</taxon>
        <taxon>Actinomycetes</taxon>
        <taxon>Micrococcales</taxon>
        <taxon>Micrococcaceae</taxon>
        <taxon>Citricoccus</taxon>
    </lineage>
</organism>
<evidence type="ECO:0000256" key="6">
    <source>
        <dbReference type="ARBA" id="ARBA00022884"/>
    </source>
</evidence>
<keyword evidence="5 7" id="KW-0378">Hydrolase</keyword>
<comment type="function">
    <text evidence="1 7">RNaseP catalyzes the removal of the 5'-leader sequence from pre-tRNA to produce the mature 5'-terminus. It can also cleave other RNA substrates such as 4.5S RNA. The protein component plays an auxiliary but essential role in vivo by binding to the 5'-leader sequence and broadening the substrate specificity of the ribozyme.</text>
</comment>
<dbReference type="InterPro" id="IPR014721">
    <property type="entry name" value="Ribsml_uS5_D2-typ_fold_subgr"/>
</dbReference>
<dbReference type="EMBL" id="CP121252">
    <property type="protein sequence ID" value="WFP16551.1"/>
    <property type="molecule type" value="Genomic_DNA"/>
</dbReference>
<evidence type="ECO:0000256" key="3">
    <source>
        <dbReference type="ARBA" id="ARBA00022722"/>
    </source>
</evidence>
<evidence type="ECO:0000256" key="5">
    <source>
        <dbReference type="ARBA" id="ARBA00022801"/>
    </source>
</evidence>
<dbReference type="Gene3D" id="3.30.230.10">
    <property type="match status" value="1"/>
</dbReference>
<evidence type="ECO:0000313" key="10">
    <source>
        <dbReference type="EMBL" id="WFP16551.1"/>
    </source>
</evidence>
<evidence type="ECO:0000256" key="2">
    <source>
        <dbReference type="ARBA" id="ARBA00022694"/>
    </source>
</evidence>
<feature type="region of interest" description="Disordered" evidence="9">
    <location>
        <begin position="1"/>
        <end position="48"/>
    </location>
</feature>
<keyword evidence="2 7" id="KW-0819">tRNA processing</keyword>
<comment type="subunit">
    <text evidence="7">Consists of a catalytic RNA component (M1 or rnpB) and a protein subunit.</text>
</comment>
<dbReference type="InterPro" id="IPR000100">
    <property type="entry name" value="RNase_P"/>
</dbReference>
<dbReference type="PANTHER" id="PTHR33992:SF1">
    <property type="entry name" value="RIBONUCLEASE P PROTEIN COMPONENT"/>
    <property type="match status" value="1"/>
</dbReference>